<dbReference type="EMBL" id="CM046392">
    <property type="protein sequence ID" value="KAI8554061.1"/>
    <property type="molecule type" value="Genomic_DNA"/>
</dbReference>
<gene>
    <name evidence="1" type="ORF">RHMOL_Rhmol05G0068400</name>
</gene>
<comment type="caution">
    <text evidence="1">The sequence shown here is derived from an EMBL/GenBank/DDBJ whole genome shotgun (WGS) entry which is preliminary data.</text>
</comment>
<name>A0ACC0NMF7_RHOML</name>
<accession>A0ACC0NMF7</accession>
<evidence type="ECO:0000313" key="1">
    <source>
        <dbReference type="EMBL" id="KAI8554061.1"/>
    </source>
</evidence>
<protein>
    <submittedName>
        <fullName evidence="1">Uncharacterized protein</fullName>
    </submittedName>
</protein>
<reference evidence="1" key="1">
    <citation type="submission" date="2022-02" db="EMBL/GenBank/DDBJ databases">
        <title>Plant Genome Project.</title>
        <authorList>
            <person name="Zhang R.-G."/>
        </authorList>
    </citation>
    <scope>NUCLEOTIDE SEQUENCE</scope>
    <source>
        <strain evidence="1">AT1</strain>
    </source>
</reference>
<evidence type="ECO:0000313" key="2">
    <source>
        <dbReference type="Proteomes" id="UP001062846"/>
    </source>
</evidence>
<organism evidence="1 2">
    <name type="scientific">Rhododendron molle</name>
    <name type="common">Chinese azalea</name>
    <name type="synonym">Azalea mollis</name>
    <dbReference type="NCBI Taxonomy" id="49168"/>
    <lineage>
        <taxon>Eukaryota</taxon>
        <taxon>Viridiplantae</taxon>
        <taxon>Streptophyta</taxon>
        <taxon>Embryophyta</taxon>
        <taxon>Tracheophyta</taxon>
        <taxon>Spermatophyta</taxon>
        <taxon>Magnoliopsida</taxon>
        <taxon>eudicotyledons</taxon>
        <taxon>Gunneridae</taxon>
        <taxon>Pentapetalae</taxon>
        <taxon>asterids</taxon>
        <taxon>Ericales</taxon>
        <taxon>Ericaceae</taxon>
        <taxon>Ericoideae</taxon>
        <taxon>Rhodoreae</taxon>
        <taxon>Rhododendron</taxon>
    </lineage>
</organism>
<keyword evidence="2" id="KW-1185">Reference proteome</keyword>
<dbReference type="Proteomes" id="UP001062846">
    <property type="component" value="Chromosome 5"/>
</dbReference>
<proteinExistence type="predicted"/>
<sequence length="228" mass="24285">MGLGKMMDFTLMFIVTITLVLSPSACSDTSVNNLTAILSSPDVPLFSFLGLLQKGKVIEILQTQANSQTGLTLFAPNNAAIYGDKVPWGTLSAAQLQSLLLYHALPQYFGDSITDLNTLSQLSPVTTMAGGQYTLSITYLADMTFYVNDSGSSSANVLGAADALTTYPTEVYQIDKVLLREAIFGTNSPPPSTSASSTVPSASTTSTPHKSMFASLLQIFSPIMIRFI</sequence>